<keyword evidence="1" id="KW-0614">Plasmid</keyword>
<dbReference type="GeneID" id="39473760"/>
<sequence length="115" mass="12364">MKSFDQNGVESVVAYDPDLLWFEFGGMAIRNPFISDCARFDANPLVDYSFTIVEEGGVAVAWGLKLPDGGQLRLTHSDGLQPPVAGQFDDAVLMLVSAEGSPVASSVIKDIPFEV</sequence>
<protein>
    <submittedName>
        <fullName evidence="1">Uncharacterized protein</fullName>
    </submittedName>
</protein>
<reference evidence="1 2" key="1">
    <citation type="journal article" date="2011" name="PLoS Pathog.">
        <title>Dynamic evolution of pathogenicity revealed by sequencing and comparative genomics of 19 Pseudomonas syringae isolates.</title>
        <authorList>
            <person name="Baltrus D.A."/>
            <person name="Nishimura M.T."/>
            <person name="Romanchuk A."/>
            <person name="Chang J.H."/>
            <person name="Mukhtar M.S."/>
            <person name="Cherkis K."/>
            <person name="Roach J."/>
            <person name="Grant S.R."/>
            <person name="Jones C.D."/>
            <person name="Dangl J.L."/>
        </authorList>
    </citation>
    <scope>NUCLEOTIDE SEQUENCE [LARGE SCALE GENOMIC DNA]</scope>
    <source>
        <strain evidence="1 2">M301315</strain>
    </source>
</reference>
<dbReference type="Proteomes" id="UP000006426">
    <property type="component" value="Plasmid pmppla107"/>
</dbReference>
<geneLocation type="plasmid" evidence="2">
    <name>pmppla107</name>
</geneLocation>
<dbReference type="EMBL" id="CP031226">
    <property type="protein sequence ID" value="AXH59525.1"/>
    <property type="molecule type" value="Genomic_DNA"/>
</dbReference>
<gene>
    <name evidence="1" type="ORF">PLA107_030325</name>
</gene>
<proteinExistence type="predicted"/>
<dbReference type="AlphaFoldDB" id="A0AAD0M4E0"/>
<evidence type="ECO:0000313" key="2">
    <source>
        <dbReference type="Proteomes" id="UP000006426"/>
    </source>
</evidence>
<name>A0AAD0M4E0_PSEAV</name>
<accession>A0AAD0M4E0</accession>
<evidence type="ECO:0000313" key="1">
    <source>
        <dbReference type="EMBL" id="AXH59525.1"/>
    </source>
</evidence>
<organism evidence="1 2">
    <name type="scientific">Pseudomonas amygdali pv. lachrymans str. M301315</name>
    <dbReference type="NCBI Taxonomy" id="629260"/>
    <lineage>
        <taxon>Bacteria</taxon>
        <taxon>Pseudomonadati</taxon>
        <taxon>Pseudomonadota</taxon>
        <taxon>Gammaproteobacteria</taxon>
        <taxon>Pseudomonadales</taxon>
        <taxon>Pseudomonadaceae</taxon>
        <taxon>Pseudomonas</taxon>
        <taxon>Pseudomonas amygdali</taxon>
    </lineage>
</organism>
<dbReference type="RefSeq" id="WP_005742272.1">
    <property type="nucleotide sequence ID" value="NZ_CP031226.1"/>
</dbReference>